<keyword evidence="3" id="KW-1185">Reference proteome</keyword>
<dbReference type="SUPFAM" id="SSF51182">
    <property type="entry name" value="RmlC-like cupins"/>
    <property type="match status" value="1"/>
</dbReference>
<accession>A0A1H0JXJ6</accession>
<reference evidence="2 3" key="1">
    <citation type="submission" date="2016-10" db="EMBL/GenBank/DDBJ databases">
        <authorList>
            <person name="de Groot N.N."/>
        </authorList>
    </citation>
    <scope>NUCLEOTIDE SEQUENCE [LARGE SCALE GENOMIC DNA]</scope>
    <source>
        <strain evidence="2 3">DSM 12130</strain>
    </source>
</reference>
<dbReference type="CDD" id="cd02227">
    <property type="entry name" value="cupin_TM1112-like"/>
    <property type="match status" value="1"/>
</dbReference>
<name>A0A1H0JXJ6_9BACT</name>
<evidence type="ECO:0000313" key="3">
    <source>
        <dbReference type="Proteomes" id="UP000199073"/>
    </source>
</evidence>
<feature type="domain" description="(S)-ureidoglycine aminohydrolase cupin" evidence="1">
    <location>
        <begin position="41"/>
        <end position="112"/>
    </location>
</feature>
<dbReference type="PANTHER" id="PTHR40943">
    <property type="entry name" value="CYTOPLASMIC PROTEIN-RELATED"/>
    <property type="match status" value="1"/>
</dbReference>
<proteinExistence type="predicted"/>
<dbReference type="AlphaFoldDB" id="A0A1H0JXJ6"/>
<dbReference type="InterPro" id="IPR014710">
    <property type="entry name" value="RmlC-like_jellyroll"/>
</dbReference>
<dbReference type="RefSeq" id="WP_092219164.1">
    <property type="nucleotide sequence ID" value="NZ_FNJI01000002.1"/>
</dbReference>
<dbReference type="Pfam" id="PF05899">
    <property type="entry name" value="Cupin_3"/>
    <property type="match status" value="1"/>
</dbReference>
<dbReference type="PANTHER" id="PTHR40943:SF1">
    <property type="entry name" value="CYTOPLASMIC PROTEIN"/>
    <property type="match status" value="1"/>
</dbReference>
<protein>
    <recommendedName>
        <fullName evidence="1">(S)-ureidoglycine aminohydrolase cupin domain-containing protein</fullName>
    </recommendedName>
</protein>
<dbReference type="Gene3D" id="2.60.120.10">
    <property type="entry name" value="Jelly Rolls"/>
    <property type="match status" value="1"/>
</dbReference>
<dbReference type="InterPro" id="IPR008579">
    <property type="entry name" value="UGlyAH_Cupin_dom"/>
</dbReference>
<dbReference type="InterPro" id="IPR011051">
    <property type="entry name" value="RmlC_Cupin_sf"/>
</dbReference>
<sequence>MSEGKITTIGKSEVLKHTSAPKVNPKTGEPHANNWTYFEHSSGNFKAGIWDCTAGSWEHNHPKLEFCYIVEGSVKVVEKDGPTHEYKAGDSFVVPKGTPVTWIVEDYAKKIFVSAANLENE</sequence>
<dbReference type="Proteomes" id="UP000199073">
    <property type="component" value="Unassembled WGS sequence"/>
</dbReference>
<organism evidence="2 3">
    <name type="scientific">Desulforhopalus singaporensis</name>
    <dbReference type="NCBI Taxonomy" id="91360"/>
    <lineage>
        <taxon>Bacteria</taxon>
        <taxon>Pseudomonadati</taxon>
        <taxon>Thermodesulfobacteriota</taxon>
        <taxon>Desulfobulbia</taxon>
        <taxon>Desulfobulbales</taxon>
        <taxon>Desulfocapsaceae</taxon>
        <taxon>Desulforhopalus</taxon>
    </lineage>
</organism>
<evidence type="ECO:0000259" key="1">
    <source>
        <dbReference type="Pfam" id="PF05899"/>
    </source>
</evidence>
<evidence type="ECO:0000313" key="2">
    <source>
        <dbReference type="EMBL" id="SDO48111.1"/>
    </source>
</evidence>
<dbReference type="OrthoDB" id="5431126at2"/>
<dbReference type="STRING" id="91360.SAMN05660330_00356"/>
<gene>
    <name evidence="2" type="ORF">SAMN05660330_00356</name>
</gene>
<dbReference type="EMBL" id="FNJI01000002">
    <property type="protein sequence ID" value="SDO48111.1"/>
    <property type="molecule type" value="Genomic_DNA"/>
</dbReference>